<proteinExistence type="predicted"/>
<name>A0A6G5AFA9_RHIMP</name>
<organism evidence="1">
    <name type="scientific">Rhipicephalus microplus</name>
    <name type="common">Cattle tick</name>
    <name type="synonym">Boophilus microplus</name>
    <dbReference type="NCBI Taxonomy" id="6941"/>
    <lineage>
        <taxon>Eukaryota</taxon>
        <taxon>Metazoa</taxon>
        <taxon>Ecdysozoa</taxon>
        <taxon>Arthropoda</taxon>
        <taxon>Chelicerata</taxon>
        <taxon>Arachnida</taxon>
        <taxon>Acari</taxon>
        <taxon>Parasitiformes</taxon>
        <taxon>Ixodida</taxon>
        <taxon>Ixodoidea</taxon>
        <taxon>Ixodidae</taxon>
        <taxon>Rhipicephalinae</taxon>
        <taxon>Rhipicephalus</taxon>
        <taxon>Boophilus</taxon>
    </lineage>
</organism>
<dbReference type="AlphaFoldDB" id="A0A6G5AFA9"/>
<evidence type="ECO:0000313" key="1">
    <source>
        <dbReference type="EMBL" id="NIE49604.1"/>
    </source>
</evidence>
<dbReference type="EMBL" id="GIKN01007331">
    <property type="protein sequence ID" value="NIE49604.1"/>
    <property type="molecule type" value="Transcribed_RNA"/>
</dbReference>
<accession>A0A6G5AFA9</accession>
<protein>
    <submittedName>
        <fullName evidence="1">Uncharacterized protein</fullName>
    </submittedName>
</protein>
<sequence>MQWFCLENIYTPNSINTLQIETGQFHLVNSTFNQLVHMIYNIRQAPYLHDSRVASQTRLQNKIFECIFLQLEKERKKVTRSCTGRCPTCCWDTTQPSSENPVQ</sequence>
<reference evidence="1" key="1">
    <citation type="submission" date="2020-03" db="EMBL/GenBank/DDBJ databases">
        <title>A transcriptome and proteome of the tick Rhipicephalus microplus shaped by the genetic composition of its hosts and developmental stage.</title>
        <authorList>
            <person name="Garcia G.R."/>
            <person name="Ribeiro J.M.C."/>
            <person name="Maruyama S.R."/>
            <person name="Gardinasse L.G."/>
            <person name="Nelson K."/>
            <person name="Ferreira B.R."/>
            <person name="Andrade T.G."/>
            <person name="Santos I.K.F.M."/>
        </authorList>
    </citation>
    <scope>NUCLEOTIDE SEQUENCE</scope>
    <source>
        <strain evidence="1">NSGR</strain>
        <tissue evidence="1">Salivary glands</tissue>
    </source>
</reference>